<evidence type="ECO:0000313" key="3">
    <source>
        <dbReference type="EMBL" id="CAC5407534.1"/>
    </source>
</evidence>
<keyword evidence="1" id="KW-0812">Transmembrane</keyword>
<dbReference type="Proteomes" id="UP000507470">
    <property type="component" value="Unassembled WGS sequence"/>
</dbReference>
<keyword evidence="4" id="KW-1185">Reference proteome</keyword>
<dbReference type="AlphaFoldDB" id="A0A6J8DK71"/>
<proteinExistence type="predicted"/>
<feature type="transmembrane region" description="Helical" evidence="1">
    <location>
        <begin position="411"/>
        <end position="432"/>
    </location>
</feature>
<dbReference type="EMBL" id="CACVKT020007420">
    <property type="protein sequence ID" value="CAC5407534.1"/>
    <property type="molecule type" value="Genomic_DNA"/>
</dbReference>
<gene>
    <name evidence="3" type="ORF">MCOR_41000</name>
</gene>
<keyword evidence="1" id="KW-1133">Transmembrane helix</keyword>
<keyword evidence="1" id="KW-0472">Membrane</keyword>
<feature type="signal peptide" evidence="2">
    <location>
        <begin position="1"/>
        <end position="19"/>
    </location>
</feature>
<keyword evidence="2" id="KW-0732">Signal</keyword>
<organism evidence="3 4">
    <name type="scientific">Mytilus coruscus</name>
    <name type="common">Sea mussel</name>
    <dbReference type="NCBI Taxonomy" id="42192"/>
    <lineage>
        <taxon>Eukaryota</taxon>
        <taxon>Metazoa</taxon>
        <taxon>Spiralia</taxon>
        <taxon>Lophotrochozoa</taxon>
        <taxon>Mollusca</taxon>
        <taxon>Bivalvia</taxon>
        <taxon>Autobranchia</taxon>
        <taxon>Pteriomorphia</taxon>
        <taxon>Mytilida</taxon>
        <taxon>Mytiloidea</taxon>
        <taxon>Mytilidae</taxon>
        <taxon>Mytilinae</taxon>
        <taxon>Mytilus</taxon>
    </lineage>
</organism>
<evidence type="ECO:0000256" key="1">
    <source>
        <dbReference type="SAM" id="Phobius"/>
    </source>
</evidence>
<protein>
    <submittedName>
        <fullName evidence="3">Uncharacterized protein</fullName>
    </submittedName>
</protein>
<accession>A0A6J8DK71</accession>
<reference evidence="3 4" key="1">
    <citation type="submission" date="2020-06" db="EMBL/GenBank/DDBJ databases">
        <authorList>
            <person name="Li R."/>
            <person name="Bekaert M."/>
        </authorList>
    </citation>
    <scope>NUCLEOTIDE SEQUENCE [LARGE SCALE GENOMIC DNA]</scope>
    <source>
        <strain evidence="4">wild</strain>
    </source>
</reference>
<name>A0A6J8DK71_MYTCO</name>
<sequence length="458" mass="52785">MPSIRTVLLLILVILKVSCNCDPNNGPVGEPECVQLNGYIGTQWATCLTDDYIQSNSFGTIKCMDRQANYCYYQCMVEVHGKNDGLVTPNCHCDGFTKYNNTVRTDLPSWCFSPSLDDCRWIGECLQKQYRCTGYLGKSYAMEFTQNVCQAYADHYPRFSLDGGKWMNGVRKCLQSKLVPFLRPWMKATCNTINLRALQSQYKCLYVPGMGLPSICNITSEDLWSLFWTLQENMRESEIHYYSLFNLLTAALSCEEHMHRLDTLEIMKFQVNKRTFSNKYQLTEYEKYDISRKVTKFISREMKWQETGISLYTFVEGYQAQTNSYNVVCNVTIIITSKSIYDFNDQKSVPQNLSDELRKLLKHIQKRDIPNTTNRLTFSYFYLCESFNCSQPLKSEEICNQRTPAESIATAITYLAYLGGIAILIIIAGVSIKKFKKNRLSKNRNQTNIIAVVARVDI</sequence>
<evidence type="ECO:0000313" key="4">
    <source>
        <dbReference type="Proteomes" id="UP000507470"/>
    </source>
</evidence>
<feature type="chain" id="PRO_5026786386" evidence="2">
    <location>
        <begin position="20"/>
        <end position="458"/>
    </location>
</feature>
<evidence type="ECO:0000256" key="2">
    <source>
        <dbReference type="SAM" id="SignalP"/>
    </source>
</evidence>
<dbReference type="OrthoDB" id="6060517at2759"/>